<dbReference type="AlphaFoldDB" id="A0A1V4SUL7"/>
<dbReference type="InterPro" id="IPR015421">
    <property type="entry name" value="PyrdxlP-dep_Trfase_major"/>
</dbReference>
<organism evidence="1 2">
    <name type="scientific">Clostridium thermobutyricum DSM 4928</name>
    <dbReference type="NCBI Taxonomy" id="1121339"/>
    <lineage>
        <taxon>Bacteria</taxon>
        <taxon>Bacillati</taxon>
        <taxon>Bacillota</taxon>
        <taxon>Clostridia</taxon>
        <taxon>Eubacteriales</taxon>
        <taxon>Clostridiaceae</taxon>
        <taxon>Clostridium</taxon>
    </lineage>
</organism>
<dbReference type="Gene3D" id="3.40.640.10">
    <property type="entry name" value="Type I PLP-dependent aspartate aminotransferase-like (Major domain)"/>
    <property type="match status" value="1"/>
</dbReference>
<gene>
    <name evidence="1" type="ORF">CLTHE_24200</name>
</gene>
<dbReference type="InterPro" id="IPR015424">
    <property type="entry name" value="PyrdxlP-dep_Trfase"/>
</dbReference>
<dbReference type="GO" id="GO:0016829">
    <property type="term" value="F:lyase activity"/>
    <property type="evidence" value="ECO:0007669"/>
    <property type="project" value="UniProtKB-KW"/>
</dbReference>
<reference evidence="1 2" key="1">
    <citation type="submission" date="2016-02" db="EMBL/GenBank/DDBJ databases">
        <title>Genome sequence of Clostridium thermobutyricum DSM 4928.</title>
        <authorList>
            <person name="Poehlein A."/>
            <person name="Daniel R."/>
        </authorList>
    </citation>
    <scope>NUCLEOTIDE SEQUENCE [LARGE SCALE GENOMIC DNA]</scope>
    <source>
        <strain evidence="1 2">DSM 4928</strain>
    </source>
</reference>
<dbReference type="OrthoDB" id="9764766at2"/>
<dbReference type="EMBL" id="LTAY01000062">
    <property type="protein sequence ID" value="OPX46917.1"/>
    <property type="molecule type" value="Genomic_DNA"/>
</dbReference>
<dbReference type="RefSeq" id="WP_080023673.1">
    <property type="nucleotide sequence ID" value="NZ_LTAY01000062.1"/>
</dbReference>
<proteinExistence type="predicted"/>
<dbReference type="Gene3D" id="3.90.1150.60">
    <property type="entry name" value="Methioning gamme-lyase, C-terminal domain"/>
    <property type="match status" value="1"/>
</dbReference>
<dbReference type="PANTHER" id="PTHR46658">
    <property type="entry name" value="CYS OR MET METABOLISM PYRIDOXAL-PHOSPHATE-DEPENDENT ENZYME"/>
    <property type="match status" value="1"/>
</dbReference>
<comment type="caution">
    <text evidence="1">The sequence shown here is derived from an EMBL/GenBank/DDBJ whole genome shotgun (WGS) entry which is preliminary data.</text>
</comment>
<dbReference type="SUPFAM" id="SSF53383">
    <property type="entry name" value="PLP-dependent transferases"/>
    <property type="match status" value="1"/>
</dbReference>
<name>A0A1V4SUL7_9CLOT</name>
<evidence type="ECO:0000313" key="1">
    <source>
        <dbReference type="EMBL" id="OPX46917.1"/>
    </source>
</evidence>
<evidence type="ECO:0000313" key="2">
    <source>
        <dbReference type="Proteomes" id="UP000191448"/>
    </source>
</evidence>
<dbReference type="PANTHER" id="PTHR46658:SF1">
    <property type="entry name" value="CYS OR MET METABOLISM PYRIDOXAL-PHOSPHATE-DEPENDENT ENZYME"/>
    <property type="match status" value="1"/>
</dbReference>
<dbReference type="Pfam" id="PF06838">
    <property type="entry name" value="Met_gamma_lyase"/>
    <property type="match status" value="1"/>
</dbReference>
<dbReference type="Proteomes" id="UP000191448">
    <property type="component" value="Unassembled WGS sequence"/>
</dbReference>
<accession>A0A1V4SUL7</accession>
<dbReference type="InterPro" id="IPR009651">
    <property type="entry name" value="Met_g_lyase_put"/>
</dbReference>
<sequence length="429" mass="47259">MLQQTEKLLIEKYGIGEKAFNLYKQALKDVEESFKELDLIREYNQFKVLAAFQAERISDSHFTNTTGYGYDDMGRDSLDKVYARIFNTEAAIVRPHFVNGTHAIGTALFGNLRPNDTLLTITGLPYDTLHGVIGLSNKDKNMGTLIDYGVKYRQVNLIDDKFIDLKEVEKVLLEDKSIKVVHIQRSTGYSTRYSLMIEQIEEAISVIKKVRNDVVVFVDNCYGEFVDIKEPTDCGADIMAGSLIKNIGGGISPTGGYIVGRADLVENASYRLTVPGIGGECGSTFGVMRTLFQGLFLAPHTTIEAVKGAIFCARVMELAGYKAKPSSTEKRTDIVQTITFGKEEPLCEFIRGIQEGAPIDSYVSCEKAPMPGYEDEVIMAAGSFIQGATMELSADAPIREPYIAYIQGGLTFDHAKIGALIALNKVLNS</sequence>
<keyword evidence="1" id="KW-0456">Lyase</keyword>
<protein>
    <submittedName>
        <fullName evidence="1">Methionine gamma-lyase</fullName>
    </submittedName>
</protein>